<evidence type="ECO:0000313" key="5">
    <source>
        <dbReference type="EMBL" id="KAK2101132.1"/>
    </source>
</evidence>
<keyword evidence="2" id="KW-0493">Microtubule</keyword>
<dbReference type="InterPro" id="IPR023123">
    <property type="entry name" value="Tubulin_C"/>
</dbReference>
<evidence type="ECO:0000256" key="1">
    <source>
        <dbReference type="ARBA" id="ARBA00009636"/>
    </source>
</evidence>
<organism evidence="5 6">
    <name type="scientific">Saguinus oedipus</name>
    <name type="common">Cotton-top tamarin</name>
    <name type="synonym">Oedipomidas oedipus</name>
    <dbReference type="NCBI Taxonomy" id="9490"/>
    <lineage>
        <taxon>Eukaryota</taxon>
        <taxon>Metazoa</taxon>
        <taxon>Chordata</taxon>
        <taxon>Craniata</taxon>
        <taxon>Vertebrata</taxon>
        <taxon>Euteleostomi</taxon>
        <taxon>Mammalia</taxon>
        <taxon>Eutheria</taxon>
        <taxon>Euarchontoglires</taxon>
        <taxon>Primates</taxon>
        <taxon>Haplorrhini</taxon>
        <taxon>Platyrrhini</taxon>
        <taxon>Cebidae</taxon>
        <taxon>Callitrichinae</taxon>
        <taxon>Saguinus</taxon>
    </lineage>
</organism>
<protein>
    <submittedName>
        <fullName evidence="5">Tubulin beta-4B chain</fullName>
    </submittedName>
</protein>
<evidence type="ECO:0000256" key="3">
    <source>
        <dbReference type="ARBA" id="ARBA00022741"/>
    </source>
</evidence>
<dbReference type="Gene3D" id="1.10.287.600">
    <property type="entry name" value="Helix hairpin bin"/>
    <property type="match status" value="1"/>
</dbReference>
<accession>A0ABQ9UVM1</accession>
<comment type="caution">
    <text evidence="5">The sequence shown here is derived from an EMBL/GenBank/DDBJ whole genome shotgun (WGS) entry which is preliminary data.</text>
</comment>
<keyword evidence="3" id="KW-0547">Nucleotide-binding</keyword>
<dbReference type="InterPro" id="IPR008280">
    <property type="entry name" value="Tub_FtsZ_C"/>
</dbReference>
<dbReference type="PANTHER" id="PTHR36527">
    <property type="entry name" value="OS01G0282866 PROTEIN"/>
    <property type="match status" value="1"/>
</dbReference>
<dbReference type="Proteomes" id="UP001266305">
    <property type="component" value="Unassembled WGS sequence"/>
</dbReference>
<proteinExistence type="inferred from homology"/>
<dbReference type="SUPFAM" id="SSF55307">
    <property type="entry name" value="Tubulin C-terminal domain-like"/>
    <property type="match status" value="1"/>
</dbReference>
<gene>
    <name evidence="5" type="primary">TUBB4B_3</name>
    <name evidence="5" type="ORF">P7K49_022480</name>
</gene>
<dbReference type="EMBL" id="JASSZA010000010">
    <property type="protein sequence ID" value="KAK2101132.1"/>
    <property type="molecule type" value="Genomic_DNA"/>
</dbReference>
<keyword evidence="4" id="KW-0342">GTP-binding</keyword>
<reference evidence="5 6" key="1">
    <citation type="submission" date="2023-05" db="EMBL/GenBank/DDBJ databases">
        <title>B98-5 Cell Line De Novo Hybrid Assembly: An Optical Mapping Approach.</title>
        <authorList>
            <person name="Kananen K."/>
            <person name="Auerbach J.A."/>
            <person name="Kautto E."/>
            <person name="Blachly J.S."/>
        </authorList>
    </citation>
    <scope>NUCLEOTIDE SEQUENCE [LARGE SCALE GENOMIC DNA]</scope>
    <source>
        <strain evidence="5">B95-8</strain>
        <tissue evidence="5">Cell line</tissue>
    </source>
</reference>
<keyword evidence="6" id="KW-1185">Reference proteome</keyword>
<name>A0ABQ9UVM1_SAGOE</name>
<evidence type="ECO:0000313" key="6">
    <source>
        <dbReference type="Proteomes" id="UP001266305"/>
    </source>
</evidence>
<evidence type="ECO:0000256" key="4">
    <source>
        <dbReference type="ARBA" id="ARBA00023134"/>
    </source>
</evidence>
<evidence type="ECO:0000256" key="2">
    <source>
        <dbReference type="ARBA" id="ARBA00022701"/>
    </source>
</evidence>
<dbReference type="PANTHER" id="PTHR36527:SF8">
    <property type="entry name" value="TUBULIN BETA-4B CHAIN"/>
    <property type="match status" value="1"/>
</dbReference>
<sequence>MFVRKVFLYWYVGEGMDEMELTEAESNMNNLVSESQKYQGAMAWEEGEFEEWAEEEVAWSFLLLTEGWKSNDDDEVNNYNDESYE</sequence>
<comment type="similarity">
    <text evidence="1">Belongs to the tubulin family.</text>
</comment>